<name>A0A0N1J5Q1_9PSED</name>
<dbReference type="GO" id="GO:0005886">
    <property type="term" value="C:plasma membrane"/>
    <property type="evidence" value="ECO:0007669"/>
    <property type="project" value="UniProtKB-SubCell"/>
</dbReference>
<feature type="transmembrane region" description="Helical" evidence="7">
    <location>
        <begin position="364"/>
        <end position="383"/>
    </location>
</feature>
<evidence type="ECO:0000313" key="10">
    <source>
        <dbReference type="EMBL" id="KPA88408.1"/>
    </source>
</evidence>
<protein>
    <submittedName>
        <fullName evidence="10">ABC-type antimicrobial peptide transport system, permease component</fullName>
    </submittedName>
</protein>
<feature type="domain" description="ABC3 transporter permease C-terminal" evidence="8">
    <location>
        <begin position="283"/>
        <end position="394"/>
    </location>
</feature>
<dbReference type="AlphaFoldDB" id="A0A0N1J5Q1"/>
<dbReference type="InterPro" id="IPR025857">
    <property type="entry name" value="MacB_PCD"/>
</dbReference>
<evidence type="ECO:0000256" key="1">
    <source>
        <dbReference type="ARBA" id="ARBA00004651"/>
    </source>
</evidence>
<feature type="transmembrane region" description="Helical" evidence="7">
    <location>
        <begin position="278"/>
        <end position="303"/>
    </location>
</feature>
<dbReference type="PANTHER" id="PTHR30572:SF4">
    <property type="entry name" value="ABC TRANSPORTER PERMEASE YTRF"/>
    <property type="match status" value="1"/>
</dbReference>
<dbReference type="InterPro" id="IPR003838">
    <property type="entry name" value="ABC3_permease_C"/>
</dbReference>
<evidence type="ECO:0000256" key="3">
    <source>
        <dbReference type="ARBA" id="ARBA00022692"/>
    </source>
</evidence>
<dbReference type="PATRIC" id="fig|50340.43.peg.2069"/>
<keyword evidence="2" id="KW-1003">Cell membrane</keyword>
<evidence type="ECO:0000256" key="4">
    <source>
        <dbReference type="ARBA" id="ARBA00022989"/>
    </source>
</evidence>
<dbReference type="STRING" id="50340.PF66_04768"/>
<organism evidence="10 11">
    <name type="scientific">Pseudomonas asplenii</name>
    <dbReference type="NCBI Taxonomy" id="53407"/>
    <lineage>
        <taxon>Bacteria</taxon>
        <taxon>Pseudomonadati</taxon>
        <taxon>Pseudomonadota</taxon>
        <taxon>Gammaproteobacteria</taxon>
        <taxon>Pseudomonadales</taxon>
        <taxon>Pseudomonadaceae</taxon>
        <taxon>Pseudomonas</taxon>
    </lineage>
</organism>
<dbReference type="InterPro" id="IPR050250">
    <property type="entry name" value="Macrolide_Exporter_MacB"/>
</dbReference>
<comment type="subcellular location">
    <subcellularLocation>
        <location evidence="1">Cell membrane</location>
        <topology evidence="1">Multi-pass membrane protein</topology>
    </subcellularLocation>
</comment>
<keyword evidence="11" id="KW-1185">Reference proteome</keyword>
<sequence>MIDLEHYGPLPHQVLAEAIDNLRLAGRRAWLSLLGLTIGSGSIIALLNIGNSAQSEALRAFQAMGTDMLVARLSPGRKTSLPPPVTFDAQTLRSSLPQLIDIAPVSLYSVRFRHSAIEVDAALVGTSGDLAKALDLKLQNGRFLNPFDHQETFAVVGAQVAHQLSMKGRPLQLQDRLPIEGYLFSVVGIVAEHSGNPLLPVDIDHSVLIPAEGLRRLFPEPKIDSLIVRIATHADPDLTAQALKDQLPALFHGQKVEIQIPRQLLDGLKRQAATFSRLLAGLGGIVLLVAGVGVMNVMLMNLAERRREIGLRLALGARPRDIRNAFLCEALCLSLPGVLVGAVLGSLAALIFSHFANWPLRLSLEALLLGTGSSLLTGVFFGLHPALKASRLQPMEALRETAYE</sequence>
<comment type="caution">
    <text evidence="10">The sequence shown here is derived from an EMBL/GenBank/DDBJ whole genome shotgun (WGS) entry which is preliminary data.</text>
</comment>
<dbReference type="EMBL" id="JSYZ01000019">
    <property type="protein sequence ID" value="KPA88408.1"/>
    <property type="molecule type" value="Genomic_DNA"/>
</dbReference>
<feature type="domain" description="MacB-like periplasmic core" evidence="9">
    <location>
        <begin position="30"/>
        <end position="245"/>
    </location>
</feature>
<keyword evidence="4 7" id="KW-1133">Transmembrane helix</keyword>
<dbReference type="Pfam" id="PF12704">
    <property type="entry name" value="MacB_PCD"/>
    <property type="match status" value="1"/>
</dbReference>
<evidence type="ECO:0000256" key="7">
    <source>
        <dbReference type="SAM" id="Phobius"/>
    </source>
</evidence>
<evidence type="ECO:0000256" key="5">
    <source>
        <dbReference type="ARBA" id="ARBA00023136"/>
    </source>
</evidence>
<dbReference type="Pfam" id="PF02687">
    <property type="entry name" value="FtsX"/>
    <property type="match status" value="1"/>
</dbReference>
<feature type="transmembrane region" description="Helical" evidence="7">
    <location>
        <begin position="324"/>
        <end position="352"/>
    </location>
</feature>
<accession>A0A0N1J5Q1</accession>
<evidence type="ECO:0000259" key="8">
    <source>
        <dbReference type="Pfam" id="PF02687"/>
    </source>
</evidence>
<gene>
    <name evidence="10" type="ORF">PF66_04768</name>
</gene>
<proteinExistence type="inferred from homology"/>
<evidence type="ECO:0000313" key="11">
    <source>
        <dbReference type="Proteomes" id="UP000037931"/>
    </source>
</evidence>
<dbReference type="Proteomes" id="UP000037931">
    <property type="component" value="Unassembled WGS sequence"/>
</dbReference>
<dbReference type="GO" id="GO:0022857">
    <property type="term" value="F:transmembrane transporter activity"/>
    <property type="evidence" value="ECO:0007669"/>
    <property type="project" value="TreeGrafter"/>
</dbReference>
<reference evidence="10 11" key="1">
    <citation type="journal article" date="2015" name="PLoS ONE">
        <title>Rice-Infecting Pseudomonas Genomes Are Highly Accessorized and Harbor Multiple Putative Virulence Mechanisms to Cause Sheath Brown Rot.</title>
        <authorList>
            <person name="Quibod I.L."/>
            <person name="Grande G."/>
            <person name="Oreiro E.G."/>
            <person name="Borja F.N."/>
            <person name="Dossa G.S."/>
            <person name="Mauleon R."/>
            <person name="Cruz C.V."/>
            <person name="Oliva R."/>
        </authorList>
    </citation>
    <scope>NUCLEOTIDE SEQUENCE [LARGE SCALE GENOMIC DNA]</scope>
    <source>
        <strain evidence="10 11">IRRI 6609</strain>
    </source>
</reference>
<evidence type="ECO:0000256" key="2">
    <source>
        <dbReference type="ARBA" id="ARBA00022475"/>
    </source>
</evidence>
<evidence type="ECO:0000259" key="9">
    <source>
        <dbReference type="Pfam" id="PF12704"/>
    </source>
</evidence>
<keyword evidence="3 7" id="KW-0812">Transmembrane</keyword>
<comment type="similarity">
    <text evidence="6">Belongs to the ABC-4 integral membrane protein family.</text>
</comment>
<keyword evidence="5 7" id="KW-0472">Membrane</keyword>
<evidence type="ECO:0000256" key="6">
    <source>
        <dbReference type="ARBA" id="ARBA00038076"/>
    </source>
</evidence>
<dbReference type="RefSeq" id="WP_054063952.1">
    <property type="nucleotide sequence ID" value="NZ_JSYZ01000019.1"/>
</dbReference>
<dbReference type="OrthoDB" id="9770036at2"/>
<dbReference type="PANTHER" id="PTHR30572">
    <property type="entry name" value="MEMBRANE COMPONENT OF TRANSPORTER-RELATED"/>
    <property type="match status" value="1"/>
</dbReference>